<dbReference type="Gene3D" id="1.10.1200.10">
    <property type="entry name" value="ACP-like"/>
    <property type="match status" value="2"/>
</dbReference>
<dbReference type="PROSITE" id="PS00606">
    <property type="entry name" value="KS3_1"/>
    <property type="match status" value="1"/>
</dbReference>
<keyword evidence="5" id="KW-0012">Acyltransferase</keyword>
<dbReference type="InterPro" id="IPR016036">
    <property type="entry name" value="Malonyl_transacylase_ACP-bd"/>
</dbReference>
<evidence type="ECO:0000256" key="6">
    <source>
        <dbReference type="SAM" id="MobiDB-lite"/>
    </source>
</evidence>
<gene>
    <name evidence="9" type="ORF">FHS34_006983</name>
</gene>
<proteinExistence type="predicted"/>
<dbReference type="CDD" id="cd08955">
    <property type="entry name" value="KR_2_FAS_SDR_x"/>
    <property type="match status" value="1"/>
</dbReference>
<dbReference type="InterPro" id="IPR036736">
    <property type="entry name" value="ACP-like_sf"/>
</dbReference>
<dbReference type="Pfam" id="PF00698">
    <property type="entry name" value="Acyl_transf_1"/>
    <property type="match status" value="2"/>
</dbReference>
<feature type="region of interest" description="Disordered" evidence="6">
    <location>
        <begin position="946"/>
        <end position="969"/>
    </location>
</feature>
<dbReference type="GO" id="GO:0004312">
    <property type="term" value="F:fatty acid synthase activity"/>
    <property type="evidence" value="ECO:0007669"/>
    <property type="project" value="TreeGrafter"/>
</dbReference>
<dbReference type="InterPro" id="IPR014043">
    <property type="entry name" value="Acyl_transferase_dom"/>
</dbReference>
<dbReference type="SUPFAM" id="SSF52151">
    <property type="entry name" value="FabD/lysophospholipase-like"/>
    <property type="match status" value="2"/>
</dbReference>
<dbReference type="SMART" id="SM00822">
    <property type="entry name" value="PKS_KR"/>
    <property type="match status" value="1"/>
</dbReference>
<evidence type="ECO:0000256" key="4">
    <source>
        <dbReference type="ARBA" id="ARBA00023194"/>
    </source>
</evidence>
<dbReference type="PROSITE" id="PS50075">
    <property type="entry name" value="CARRIER"/>
    <property type="match status" value="2"/>
</dbReference>
<dbReference type="GO" id="GO:0033068">
    <property type="term" value="P:macrolide biosynthetic process"/>
    <property type="evidence" value="ECO:0007669"/>
    <property type="project" value="UniProtKB-ARBA"/>
</dbReference>
<keyword evidence="1" id="KW-0596">Phosphopantetheine</keyword>
<dbReference type="EMBL" id="JACHJK010000016">
    <property type="protein sequence ID" value="MBB5931474.1"/>
    <property type="molecule type" value="Genomic_DNA"/>
</dbReference>
<evidence type="ECO:0000256" key="5">
    <source>
        <dbReference type="ARBA" id="ARBA00023315"/>
    </source>
</evidence>
<dbReference type="SUPFAM" id="SSF47336">
    <property type="entry name" value="ACP-like"/>
    <property type="match status" value="2"/>
</dbReference>
<dbReference type="SMART" id="SM01294">
    <property type="entry name" value="PKS_PP_betabranch"/>
    <property type="match status" value="1"/>
</dbReference>
<keyword evidence="4" id="KW-0045">Antibiotic biosynthesis</keyword>
<dbReference type="SUPFAM" id="SSF51735">
    <property type="entry name" value="NAD(P)-binding Rossmann-fold domains"/>
    <property type="match status" value="2"/>
</dbReference>
<dbReference type="InterPro" id="IPR014030">
    <property type="entry name" value="Ketoacyl_synth_N"/>
</dbReference>
<evidence type="ECO:0000256" key="3">
    <source>
        <dbReference type="ARBA" id="ARBA00022679"/>
    </source>
</evidence>
<evidence type="ECO:0000313" key="9">
    <source>
        <dbReference type="EMBL" id="MBB5931474.1"/>
    </source>
</evidence>
<evidence type="ECO:0000256" key="2">
    <source>
        <dbReference type="ARBA" id="ARBA00022553"/>
    </source>
</evidence>
<dbReference type="PANTHER" id="PTHR43775:SF37">
    <property type="entry name" value="SI:DKEY-61P9.11"/>
    <property type="match status" value="1"/>
</dbReference>
<dbReference type="SUPFAM" id="SSF53901">
    <property type="entry name" value="Thiolase-like"/>
    <property type="match status" value="1"/>
</dbReference>
<dbReference type="InterPro" id="IPR057326">
    <property type="entry name" value="KR_dom"/>
</dbReference>
<dbReference type="InterPro" id="IPR016039">
    <property type="entry name" value="Thiolase-like"/>
</dbReference>
<keyword evidence="3 9" id="KW-0808">Transferase</keyword>
<dbReference type="SUPFAM" id="SSF55048">
    <property type="entry name" value="Probable ACP-binding domain of malonyl-CoA ACP transacylase"/>
    <property type="match status" value="2"/>
</dbReference>
<keyword evidence="2" id="KW-0597">Phosphoprotein</keyword>
<dbReference type="GO" id="GO:0006633">
    <property type="term" value="P:fatty acid biosynthetic process"/>
    <property type="evidence" value="ECO:0007669"/>
    <property type="project" value="InterPro"/>
</dbReference>
<dbReference type="Gene3D" id="3.40.366.10">
    <property type="entry name" value="Malonyl-Coenzyme A Acyl Carrier Protein, domain 2"/>
    <property type="match status" value="2"/>
</dbReference>
<dbReference type="Gene3D" id="3.40.47.10">
    <property type="match status" value="1"/>
</dbReference>
<evidence type="ECO:0000313" key="10">
    <source>
        <dbReference type="Proteomes" id="UP000585836"/>
    </source>
</evidence>
<accession>A0A7W9Q0N5</accession>
<dbReference type="InterPro" id="IPR032821">
    <property type="entry name" value="PKS_assoc"/>
</dbReference>
<evidence type="ECO:0000256" key="1">
    <source>
        <dbReference type="ARBA" id="ARBA00022450"/>
    </source>
</evidence>
<sequence length="2107" mass="222054">MRAAGDITAWLKREIGDEVGRELRDLDLDTQFRDLGLDSERLTALTVRLAEYLRTSLSPTVAWHFPTVSALADALGEGGATSPQRTAPTEAAPLPATDEPIAVVGLACRFPGAPDLEGYWDLLRSGTDAVTDIPAERWDSAALYDPDPAAPGRLSTRRGGFLTDVDRFDPRFFGISPREAAEMDPQQRLALELAWNGLQDAGIPPGSLHGSSTGVFLGTLWSDYARLAGRGLDAVRQHTATGHEPSIVPARISYTLGLQGPSIGVNTACSSSLVALHLACQSLRSGESGLALAGGVNLVLAPESSAAMSKFGAMSPHGRSAAFAASADGYVRAEGGGVVVLKRLSTALADGDRIHCLIRGSAVNNDGPSNGLTAPNPAAQQAMLRTAYARAGVGAHEVQYVEAHGTGTRLGDPIEAHALGTVLGQGRPADAPLLIGSVKTNIGHLEAAAGVAGLIKVALSMRHRLLPATLHHDAPNPDIDFDGLRLAVPTEPVPWPADGDRLLAGISSFGFGGTNCHVVVEGPPGAHAHPLPLSAPTAEELRNSARALLDAVEENPAHAAADWCAATALNLSAHPYRAAATVRDTSQLCAALHDIASGAVPATTTAAGPRTAFVFSGQGSQWCGMGLDLLHSEPVFRQALEECDDLIRARSGISVVDELRRPAHASRLDETTVLQPAVFAVQVALAALWRSWGVTPDAVVGHSLGEVAAAHVAGALGLEDAVRVVCERSRQMSRIDGEGSVAVVEVPFADLPQLTAAHPGVHAAGANSTTTSVLSGDTAALDACLAGLDERGIRHWRVNMGVASHSGQCDPLLPALRAGLDGIRPRRTTVAMVSSVTAGFVDGDELGAGYWADNLRRPVLFAHAVELLLEHGYDHFIEVSPHPVLATSVTAIARDRDTTVNVLLSQHRGRNAREVMLHTLGELHRAGRDLSWRKVFPADLRPAPLPAHLTASASPSQPEQRPRTLPLSAHSGPALRQLARETKALLDPPGLVDLDDLCHTATFARDRHEHRALAVFESPAELGDLLDACADGRQTEHLATGRARRATAGPVFLFSGQGAQSARMGCELFAHEPVFREVVERCDAWLAQEAGWSLIAELHTAAESSRIDETEITQPALFAVQAGLDALLRSWGVQPAAVAGHSAGEIAAAHCAGALTLEDALLVALHRGRILQKATGTGRMAAVGLAAHEVADLLRRRPGDVCVAAVNGPRTTLLSGETQALRELLDSLDPAVFRKELRVGYPSHSAQMREYGPELGRLLAAVRPRPGDIPVFSTIDGDFRDGEHFDAAYWVRTISEPVRFAPAVAALAAAGHRSFAELGPHPVLVAPTTQILEESGHPGVVVATMRRDSGERRTLREAAGTLWAHGQDIDWKAVGTRPGRLLSTPGYPWQRERYWIDPAPLPTAGTARTPLLDRLAQGEIDGVADALARDGRLTDAERALLPAVLRRLAPPAAEDPADWLHHLTFHPQPLARTAATTTSGTWIALTDDPHGPQARATAQALRAAGQDCVLLPVGDDAGPRLADALRDAVRAARTPCHGVLHLAAVPSDAGPEDNLAHVLRPALATVRALAAWEDGPAPRLWLVTTAAQPVPGHPVEGPLGHSALWGFGRVLALEHPELWGGLVDLDSGEPAPNATALVTELLTGDGEDQLAFRAGARHVARIEAAPRRTTAGEPVTVRADGGYLITGGLGGIGLVVARRLVEAGARHLVLVGRRAPDAAARAVLADLAAAGARVDVVPADVRNAEEVRDVVASFGAQRPPLRGVVHAAGVLDDGTMLQQDWDRYLAVLAPKVSGARHLDACTRDLPLDFFVLFSSFVAVLGSPGQGSYAAANAALDSLAHRRAARGLPATSVNWGPWQGVGMTDSTAAAHYRWNERGARTIDRDHGARLLDEIFGHDAAQLGVYRVDWTAYHDWLPATAHRGTLALVHPPAGTATAAAPDTPGTDARPDGGHARSLPDRLAATEPGDRLDSLIGHLTALVADIAGFAADHEVDADTGFFQLGLDSLMKLKLVTRLRQELGDRITIPGTLPFDHPTCAALAAHLLDELALTAPAQPEEAGPGETQDDHDDTGVEALLAEVDNLSADQAARYLDQLTLGDELAGDQTHD</sequence>
<protein>
    <submittedName>
        <fullName evidence="9">Acyl transferase domain-containing protein/acyl carrier protein</fullName>
    </submittedName>
</protein>
<keyword evidence="10" id="KW-1185">Reference proteome</keyword>
<dbReference type="Pfam" id="PF16197">
    <property type="entry name" value="KAsynt_C_assoc"/>
    <property type="match status" value="1"/>
</dbReference>
<name>A0A7W9Q0N5_9ACTN</name>
<dbReference type="InterPro" id="IPR016035">
    <property type="entry name" value="Acyl_Trfase/lysoPLipase"/>
</dbReference>
<dbReference type="SMART" id="SM00823">
    <property type="entry name" value="PKS_PP"/>
    <property type="match status" value="2"/>
</dbReference>
<dbReference type="InterPro" id="IPR018201">
    <property type="entry name" value="Ketoacyl_synth_AS"/>
</dbReference>
<evidence type="ECO:0000259" key="7">
    <source>
        <dbReference type="PROSITE" id="PS50075"/>
    </source>
</evidence>
<comment type="caution">
    <text evidence="9">The sequence shown here is derived from an EMBL/GenBank/DDBJ whole genome shotgun (WGS) entry which is preliminary data.</text>
</comment>
<dbReference type="InterPro" id="IPR014031">
    <property type="entry name" value="Ketoacyl_synth_C"/>
</dbReference>
<dbReference type="SMART" id="SM00827">
    <property type="entry name" value="PKS_AT"/>
    <property type="match status" value="2"/>
</dbReference>
<feature type="region of interest" description="Disordered" evidence="6">
    <location>
        <begin position="1932"/>
        <end position="1958"/>
    </location>
</feature>
<dbReference type="RefSeq" id="WP_184972878.1">
    <property type="nucleotide sequence ID" value="NZ_JACHJK010000016.1"/>
</dbReference>
<dbReference type="InterPro" id="IPR050091">
    <property type="entry name" value="PKS_NRPS_Biosynth_Enz"/>
</dbReference>
<feature type="domain" description="Carrier" evidence="7">
    <location>
        <begin position="1970"/>
        <end position="2047"/>
    </location>
</feature>
<dbReference type="Gene3D" id="3.30.70.3290">
    <property type="match status" value="2"/>
</dbReference>
<dbReference type="GO" id="GO:0031177">
    <property type="term" value="F:phosphopantetheine binding"/>
    <property type="evidence" value="ECO:0007669"/>
    <property type="project" value="InterPro"/>
</dbReference>
<reference evidence="9 10" key="1">
    <citation type="submission" date="2020-08" db="EMBL/GenBank/DDBJ databases">
        <title>Genomic Encyclopedia of Type Strains, Phase III (KMG-III): the genomes of soil and plant-associated and newly described type strains.</title>
        <authorList>
            <person name="Whitman W."/>
        </authorList>
    </citation>
    <scope>NUCLEOTIDE SEQUENCE [LARGE SCALE GENOMIC DNA]</scope>
    <source>
        <strain evidence="9 10">CECT 3313</strain>
    </source>
</reference>
<organism evidence="9 10">
    <name type="scientific">Streptomyces echinatus</name>
    <dbReference type="NCBI Taxonomy" id="67293"/>
    <lineage>
        <taxon>Bacteria</taxon>
        <taxon>Bacillati</taxon>
        <taxon>Actinomycetota</taxon>
        <taxon>Actinomycetes</taxon>
        <taxon>Kitasatosporales</taxon>
        <taxon>Streptomycetaceae</taxon>
        <taxon>Streptomyces</taxon>
    </lineage>
</organism>
<feature type="compositionally biased region" description="Basic and acidic residues" evidence="6">
    <location>
        <begin position="1946"/>
        <end position="1957"/>
    </location>
</feature>
<dbReference type="Pfam" id="PF02801">
    <property type="entry name" value="Ketoacyl-synt_C"/>
    <property type="match status" value="1"/>
</dbReference>
<dbReference type="Pfam" id="PF08659">
    <property type="entry name" value="KR"/>
    <property type="match status" value="1"/>
</dbReference>
<dbReference type="FunFam" id="3.40.47.10:FF:000019">
    <property type="entry name" value="Polyketide synthase type I"/>
    <property type="match status" value="1"/>
</dbReference>
<dbReference type="Pfam" id="PF00550">
    <property type="entry name" value="PP-binding"/>
    <property type="match status" value="2"/>
</dbReference>
<dbReference type="Pfam" id="PF22621">
    <property type="entry name" value="CurL-like_PKS_C"/>
    <property type="match status" value="1"/>
</dbReference>
<dbReference type="InterPro" id="IPR001227">
    <property type="entry name" value="Ac_transferase_dom_sf"/>
</dbReference>
<feature type="domain" description="Carrier" evidence="7">
    <location>
        <begin position="2"/>
        <end position="79"/>
    </location>
</feature>
<dbReference type="Proteomes" id="UP000585836">
    <property type="component" value="Unassembled WGS sequence"/>
</dbReference>
<dbReference type="InterPro" id="IPR020841">
    <property type="entry name" value="PKS_Beta-ketoAc_synthase_dom"/>
</dbReference>
<dbReference type="CDD" id="cd00833">
    <property type="entry name" value="PKS"/>
    <property type="match status" value="1"/>
</dbReference>
<dbReference type="Gene3D" id="3.40.50.720">
    <property type="entry name" value="NAD(P)-binding Rossmann-like Domain"/>
    <property type="match status" value="1"/>
</dbReference>
<feature type="region of interest" description="Disordered" evidence="6">
    <location>
        <begin position="2054"/>
        <end position="2073"/>
    </location>
</feature>
<dbReference type="PROSITE" id="PS52004">
    <property type="entry name" value="KS3_2"/>
    <property type="match status" value="1"/>
</dbReference>
<feature type="domain" description="Ketosynthase family 3 (KS3)" evidence="8">
    <location>
        <begin position="98"/>
        <end position="522"/>
    </location>
</feature>
<dbReference type="Pfam" id="PF00109">
    <property type="entry name" value="ketoacyl-synt"/>
    <property type="match status" value="1"/>
</dbReference>
<dbReference type="InterPro" id="IPR020806">
    <property type="entry name" value="PKS_PP-bd"/>
</dbReference>
<feature type="compositionally biased region" description="Low complexity" evidence="6">
    <location>
        <begin position="1932"/>
        <end position="1945"/>
    </location>
</feature>
<dbReference type="InterPro" id="IPR013968">
    <property type="entry name" value="PKS_KR"/>
</dbReference>
<dbReference type="SMART" id="SM00825">
    <property type="entry name" value="PKS_KS"/>
    <property type="match status" value="1"/>
</dbReference>
<evidence type="ECO:0000259" key="8">
    <source>
        <dbReference type="PROSITE" id="PS52004"/>
    </source>
</evidence>
<dbReference type="InterPro" id="IPR009081">
    <property type="entry name" value="PP-bd_ACP"/>
</dbReference>
<dbReference type="PANTHER" id="PTHR43775">
    <property type="entry name" value="FATTY ACID SYNTHASE"/>
    <property type="match status" value="1"/>
</dbReference>
<dbReference type="GO" id="GO:0004315">
    <property type="term" value="F:3-oxoacyl-[acyl-carrier-protein] synthase activity"/>
    <property type="evidence" value="ECO:0007669"/>
    <property type="project" value="InterPro"/>
</dbReference>
<dbReference type="InterPro" id="IPR036291">
    <property type="entry name" value="NAD(P)-bd_dom_sf"/>
</dbReference>